<dbReference type="InterPro" id="IPR016195">
    <property type="entry name" value="Pol/histidinol_Pase-like"/>
</dbReference>
<evidence type="ECO:0000313" key="2">
    <source>
        <dbReference type="Proteomes" id="UP000028027"/>
    </source>
</evidence>
<comment type="caution">
    <text evidence="1">The sequence shown here is derived from an EMBL/GenBank/DDBJ whole genome shotgun (WGS) entry which is preliminary data.</text>
</comment>
<accession>A0A081S6G3</accession>
<dbReference type="PANTHER" id="PTHR42924:SF3">
    <property type="entry name" value="POLYMERASE_HISTIDINOL PHOSPHATASE N-TERMINAL DOMAIN-CONTAINING PROTEIN"/>
    <property type="match status" value="1"/>
</dbReference>
<protein>
    <submittedName>
        <fullName evidence="1">Phosphotransferase domain-containing protein</fullName>
    </submittedName>
</protein>
<name>A0A081S6G3_9ARCH</name>
<dbReference type="GO" id="GO:0004534">
    <property type="term" value="F:5'-3' RNA exonuclease activity"/>
    <property type="evidence" value="ECO:0007669"/>
    <property type="project" value="TreeGrafter"/>
</dbReference>
<dbReference type="GO" id="GO:0035312">
    <property type="term" value="F:5'-3' DNA exonuclease activity"/>
    <property type="evidence" value="ECO:0007669"/>
    <property type="project" value="TreeGrafter"/>
</dbReference>
<dbReference type="PATRIC" id="fig|1502292.3.peg.687"/>
<dbReference type="CDD" id="cd07432">
    <property type="entry name" value="PHP_HisPPase"/>
    <property type="match status" value="1"/>
</dbReference>
<dbReference type="EMBL" id="JNVL01000008">
    <property type="protein sequence ID" value="KER06516.1"/>
    <property type="molecule type" value="Genomic_DNA"/>
</dbReference>
<dbReference type="AlphaFoldDB" id="A0A081S6G3"/>
<dbReference type="Gene3D" id="3.20.20.140">
    <property type="entry name" value="Metal-dependent hydrolases"/>
    <property type="match status" value="1"/>
</dbReference>
<proteinExistence type="predicted"/>
<evidence type="ECO:0000313" key="1">
    <source>
        <dbReference type="EMBL" id="KER06516.1"/>
    </source>
</evidence>
<dbReference type="SUPFAM" id="SSF89550">
    <property type="entry name" value="PHP domain-like"/>
    <property type="match status" value="1"/>
</dbReference>
<keyword evidence="1" id="KW-0808">Transferase</keyword>
<dbReference type="PANTHER" id="PTHR42924">
    <property type="entry name" value="EXONUCLEASE"/>
    <property type="match status" value="1"/>
</dbReference>
<dbReference type="InterPro" id="IPR052018">
    <property type="entry name" value="PHP_domain"/>
</dbReference>
<sequence length="304" mass="34502">MPINAELHCHNSFSNFHVGDDEPPYDCDVSIRDQLERSHNLGLDAIFVTNHNTLDGYRQLLEYKNDHAKFKNINVFPAEEITTDTGAHVLAYGIHDVISPGLSLEEVIDEVKKQGGVSSAPHPFSLLDALRGGAKKCDMVEVFNSNNVDILSNARATEFALDNNMIQVAGSDSHVLSTLGRCVNVIDSENNLDDILSAMKHGKIKISQTGYAHQAETLDHLRYKINNSKEYLLDYIAEHYPNEKWLFTLLLRIYNSNQNSHMWSLIYKIAIYLMKRISQKINFQNQDPSFMKDRNLATMFKMAL</sequence>
<organism evidence="1 2">
    <name type="scientific">Marine Group I thaumarchaeote SCGC AAA799-E16</name>
    <dbReference type="NCBI Taxonomy" id="1502292"/>
    <lineage>
        <taxon>Archaea</taxon>
        <taxon>Nitrososphaerota</taxon>
        <taxon>Marine Group I</taxon>
    </lineage>
</organism>
<gene>
    <name evidence="1" type="ORF">AAA799E16_00754</name>
</gene>
<dbReference type="Proteomes" id="UP000028027">
    <property type="component" value="Unassembled WGS sequence"/>
</dbReference>
<dbReference type="Pfam" id="PF13263">
    <property type="entry name" value="PHP_C"/>
    <property type="match status" value="1"/>
</dbReference>
<reference evidence="1 2" key="1">
    <citation type="submission" date="2014-06" db="EMBL/GenBank/DDBJ databases">
        <authorList>
            <person name="Ngugi D.K."/>
            <person name="Blom J."/>
            <person name="Alam I."/>
            <person name="Rashid M."/>
            <person name="Ba Alawi W."/>
            <person name="Zhang G."/>
            <person name="Hikmawan T."/>
            <person name="Guan Y."/>
            <person name="Antunes A."/>
            <person name="Siam R."/>
            <person name="Eldorry H."/>
            <person name="Bajic V."/>
            <person name="Stingl U."/>
        </authorList>
    </citation>
    <scope>NUCLEOTIDE SEQUENCE [LARGE SCALE GENOMIC DNA]</scope>
    <source>
        <strain evidence="1">SCGC AAA799-E16</strain>
    </source>
</reference>
<dbReference type="GO" id="GO:0016740">
    <property type="term" value="F:transferase activity"/>
    <property type="evidence" value="ECO:0007669"/>
    <property type="project" value="UniProtKB-KW"/>
</dbReference>
<keyword evidence="2" id="KW-1185">Reference proteome</keyword>